<dbReference type="RefSeq" id="WP_105729723.1">
    <property type="nucleotide sequence ID" value="NZ_PVLR01000024.1"/>
</dbReference>
<sequence length="100" mass="11093">MLKSMRAVDLLADELPDRHALKIQIDTDQALADLDLLAKTAARSPQLRQRLLDLGDLGAYLRFAQVELAAAEPARQLLYRLELCGRLDDLVLAVRAGSVR</sequence>
<dbReference type="EMBL" id="PVLR01000024">
    <property type="protein sequence ID" value="PRD68763.1"/>
    <property type="molecule type" value="Genomic_DNA"/>
</dbReference>
<evidence type="ECO:0000313" key="2">
    <source>
        <dbReference type="Proteomes" id="UP000238326"/>
    </source>
</evidence>
<reference evidence="1 2" key="1">
    <citation type="submission" date="2018-03" db="EMBL/GenBank/DDBJ databases">
        <title>Comparative genomics illustrates the genes involved in a hyperalkaliphilic mechanisms of Serpentinomonas isolated from highly-alkaline calcium-rich serpentinized springs.</title>
        <authorList>
            <person name="Suzuki S."/>
            <person name="Ishii S."/>
            <person name="Walworth N."/>
            <person name="Bird L."/>
            <person name="Kuenen J.G."/>
            <person name="Nealson K.H."/>
        </authorList>
    </citation>
    <scope>NUCLEOTIDE SEQUENCE [LARGE SCALE GENOMIC DNA]</scope>
    <source>
        <strain evidence="1 2">83</strain>
    </source>
</reference>
<gene>
    <name evidence="1" type="ORF">C6P61_09690</name>
</gene>
<evidence type="ECO:0000313" key="1">
    <source>
        <dbReference type="EMBL" id="PRD68763.1"/>
    </source>
</evidence>
<proteinExistence type="predicted"/>
<comment type="caution">
    <text evidence="1">The sequence shown here is derived from an EMBL/GenBank/DDBJ whole genome shotgun (WGS) entry which is preliminary data.</text>
</comment>
<keyword evidence="2" id="KW-1185">Reference proteome</keyword>
<protein>
    <submittedName>
        <fullName evidence="1">Uncharacterized protein</fullName>
    </submittedName>
</protein>
<accession>A0A2S9KE95</accession>
<dbReference type="AlphaFoldDB" id="A0A2S9KE95"/>
<name>A0A2S9KE95_9BURK</name>
<dbReference type="Proteomes" id="UP000238326">
    <property type="component" value="Unassembled WGS sequence"/>
</dbReference>
<organism evidence="1 2">
    <name type="scientific">Malikia spinosa</name>
    <dbReference type="NCBI Taxonomy" id="86180"/>
    <lineage>
        <taxon>Bacteria</taxon>
        <taxon>Pseudomonadati</taxon>
        <taxon>Pseudomonadota</taxon>
        <taxon>Betaproteobacteria</taxon>
        <taxon>Burkholderiales</taxon>
        <taxon>Comamonadaceae</taxon>
        <taxon>Malikia</taxon>
    </lineage>
</organism>